<reference evidence="1 2" key="1">
    <citation type="submission" date="2015-03" db="EMBL/GenBank/DDBJ databases">
        <title>Draft genome sequence of Luteibacter yeojuensis strain SU11.</title>
        <authorList>
            <person name="Sulaiman J."/>
            <person name="Priya K."/>
            <person name="Chan K.-G."/>
        </authorList>
    </citation>
    <scope>NUCLEOTIDE SEQUENCE [LARGE SCALE GENOMIC DNA]</scope>
    <source>
        <strain evidence="1 2">SU11</strain>
    </source>
</reference>
<dbReference type="Proteomes" id="UP000033651">
    <property type="component" value="Unassembled WGS sequence"/>
</dbReference>
<comment type="caution">
    <text evidence="1">The sequence shown here is derived from an EMBL/GenBank/DDBJ whole genome shotgun (WGS) entry which is preliminary data.</text>
</comment>
<organism evidence="1 2">
    <name type="scientific">Luteibacter yeojuensis</name>
    <dbReference type="NCBI Taxonomy" id="345309"/>
    <lineage>
        <taxon>Bacteria</taxon>
        <taxon>Pseudomonadati</taxon>
        <taxon>Pseudomonadota</taxon>
        <taxon>Gammaproteobacteria</taxon>
        <taxon>Lysobacterales</taxon>
        <taxon>Rhodanobacteraceae</taxon>
        <taxon>Luteibacter</taxon>
    </lineage>
</organism>
<dbReference type="EMBL" id="JZRB01000015">
    <property type="protein sequence ID" value="KJV35476.1"/>
    <property type="molecule type" value="Genomic_DNA"/>
</dbReference>
<evidence type="ECO:0000313" key="2">
    <source>
        <dbReference type="Proteomes" id="UP000033651"/>
    </source>
</evidence>
<sequence>MGLRSRIRPGMVLVCEFPPQDQIRTGEMTKVRPVVVVNRRMSSRPGLVNVIPISMTPPRVLAPWHVAVPATAMPAGWREKPGTRWAKCDMVATVSIERLRASTRHSRVPVSFVTPETLCAIRTALGYLFEIV</sequence>
<dbReference type="AlphaFoldDB" id="A0A0F3KWD3"/>
<proteinExistence type="predicted"/>
<evidence type="ECO:0008006" key="3">
    <source>
        <dbReference type="Google" id="ProtNLM"/>
    </source>
</evidence>
<evidence type="ECO:0000313" key="1">
    <source>
        <dbReference type="EMBL" id="KJV35476.1"/>
    </source>
</evidence>
<dbReference type="SUPFAM" id="SSF50118">
    <property type="entry name" value="Cell growth inhibitor/plasmid maintenance toxic component"/>
    <property type="match status" value="1"/>
</dbReference>
<dbReference type="PATRIC" id="fig|345309.4.peg.797"/>
<accession>A0A0F3KWD3</accession>
<dbReference type="InterPro" id="IPR011067">
    <property type="entry name" value="Plasmid_toxin/cell-grow_inhib"/>
</dbReference>
<keyword evidence="2" id="KW-1185">Reference proteome</keyword>
<name>A0A0F3KWD3_9GAMM</name>
<dbReference type="Gene3D" id="2.30.30.110">
    <property type="match status" value="1"/>
</dbReference>
<dbReference type="InterPro" id="IPR003477">
    <property type="entry name" value="PemK-like"/>
</dbReference>
<dbReference type="OrthoDB" id="7565736at2"/>
<gene>
    <name evidence="1" type="ORF">VI08_07915</name>
</gene>
<protein>
    <recommendedName>
        <fullName evidence="3">Type II toxin-antitoxin system PemK/MazF family toxin</fullName>
    </recommendedName>
</protein>
<dbReference type="Pfam" id="PF02452">
    <property type="entry name" value="PemK_toxin"/>
    <property type="match status" value="1"/>
</dbReference>
<dbReference type="GO" id="GO:0003677">
    <property type="term" value="F:DNA binding"/>
    <property type="evidence" value="ECO:0007669"/>
    <property type="project" value="InterPro"/>
</dbReference>